<comment type="caution">
    <text evidence="1">The sequence shown here is derived from an EMBL/GenBank/DDBJ whole genome shotgun (WGS) entry which is preliminary data.</text>
</comment>
<evidence type="ECO:0000313" key="1">
    <source>
        <dbReference type="EMBL" id="KAK2152104.1"/>
    </source>
</evidence>
<organism evidence="1 2">
    <name type="scientific">Paralvinella palmiformis</name>
    <dbReference type="NCBI Taxonomy" id="53620"/>
    <lineage>
        <taxon>Eukaryota</taxon>
        <taxon>Metazoa</taxon>
        <taxon>Spiralia</taxon>
        <taxon>Lophotrochozoa</taxon>
        <taxon>Annelida</taxon>
        <taxon>Polychaeta</taxon>
        <taxon>Sedentaria</taxon>
        <taxon>Canalipalpata</taxon>
        <taxon>Terebellida</taxon>
        <taxon>Terebelliformia</taxon>
        <taxon>Alvinellidae</taxon>
        <taxon>Paralvinella</taxon>
    </lineage>
</organism>
<name>A0AAD9JF96_9ANNE</name>
<dbReference type="Proteomes" id="UP001208570">
    <property type="component" value="Unassembled WGS sequence"/>
</dbReference>
<protein>
    <submittedName>
        <fullName evidence="1">Uncharacterized protein</fullName>
    </submittedName>
</protein>
<evidence type="ECO:0000313" key="2">
    <source>
        <dbReference type="Proteomes" id="UP001208570"/>
    </source>
</evidence>
<keyword evidence="2" id="KW-1185">Reference proteome</keyword>
<gene>
    <name evidence="1" type="ORF">LSH36_339g00038</name>
</gene>
<dbReference type="AlphaFoldDB" id="A0AAD9JF96"/>
<reference evidence="1" key="1">
    <citation type="journal article" date="2023" name="Mol. Biol. Evol.">
        <title>Third-Generation Sequencing Reveals the Adaptive Role of the Epigenome in Three Deep-Sea Polychaetes.</title>
        <authorList>
            <person name="Perez M."/>
            <person name="Aroh O."/>
            <person name="Sun Y."/>
            <person name="Lan Y."/>
            <person name="Juniper S.K."/>
            <person name="Young C.R."/>
            <person name="Angers B."/>
            <person name="Qian P.Y."/>
        </authorList>
    </citation>
    <scope>NUCLEOTIDE SEQUENCE</scope>
    <source>
        <strain evidence="1">P08H-3</strain>
    </source>
</reference>
<sequence>MAKTIVTSCQEQLSSNELPVLDVYFSSHVIYQRCKHSHHESKYIQERLFYFLQTCTYFRAISQKIHYVLLKNYREQLPTVR</sequence>
<proteinExistence type="predicted"/>
<dbReference type="EMBL" id="JAODUP010000339">
    <property type="protein sequence ID" value="KAK2152104.1"/>
    <property type="molecule type" value="Genomic_DNA"/>
</dbReference>
<accession>A0AAD9JF96</accession>